<dbReference type="Gene3D" id="3.40.1620.10">
    <property type="entry name" value="YefM-like domain"/>
    <property type="match status" value="1"/>
</dbReference>
<dbReference type="NCBIfam" id="TIGR01552">
    <property type="entry name" value="phd_fam"/>
    <property type="match status" value="1"/>
</dbReference>
<comment type="similarity">
    <text evidence="1">Belongs to the phD/YefM antitoxin family.</text>
</comment>
<dbReference type="SUPFAM" id="SSF143120">
    <property type="entry name" value="YefM-like"/>
    <property type="match status" value="1"/>
</dbReference>
<dbReference type="OrthoDB" id="9800503at2"/>
<organism evidence="2 3">
    <name type="scientific">Achromobacter aloeverae</name>
    <dbReference type="NCBI Taxonomy" id="1750518"/>
    <lineage>
        <taxon>Bacteria</taxon>
        <taxon>Pseudomonadati</taxon>
        <taxon>Pseudomonadota</taxon>
        <taxon>Betaproteobacteria</taxon>
        <taxon>Burkholderiales</taxon>
        <taxon>Alcaligenaceae</taxon>
        <taxon>Achromobacter</taxon>
    </lineage>
</organism>
<reference evidence="2 3" key="1">
    <citation type="journal article" date="2017" name="Int. J. Syst. Evol. Microbiol.">
        <title>Achromobacter aloeverae sp. nov., isolated from the root of Aloe vera (L.) Burm.f.</title>
        <authorList>
            <person name="Kuncharoen N."/>
            <person name="Muramatsu Y."/>
            <person name="Shibata C."/>
            <person name="Kamakura Y."/>
            <person name="Nakagawa Y."/>
            <person name="Tanasupawat S."/>
        </authorList>
    </citation>
    <scope>NUCLEOTIDE SEQUENCE [LARGE SCALE GENOMIC DNA]</scope>
    <source>
        <strain evidence="2 3">AVA-1</strain>
    </source>
</reference>
<evidence type="ECO:0000256" key="1">
    <source>
        <dbReference type="ARBA" id="ARBA00009981"/>
    </source>
</evidence>
<dbReference type="InterPro" id="IPR036165">
    <property type="entry name" value="YefM-like_sf"/>
</dbReference>
<keyword evidence="3" id="KW-1185">Reference proteome</keyword>
<evidence type="ECO:0000313" key="3">
    <source>
        <dbReference type="Proteomes" id="UP000290849"/>
    </source>
</evidence>
<accession>A0A4Q1HNK3</accession>
<name>A0A4Q1HNK3_9BURK</name>
<proteinExistence type="inferred from homology"/>
<protein>
    <submittedName>
        <fullName evidence="2">Prevent-host-death protein</fullName>
    </submittedName>
</protein>
<comment type="caution">
    <text evidence="2">The sequence shown here is derived from an EMBL/GenBank/DDBJ whole genome shotgun (WGS) entry which is preliminary data.</text>
</comment>
<dbReference type="Proteomes" id="UP000290849">
    <property type="component" value="Unassembled WGS sequence"/>
</dbReference>
<evidence type="ECO:0000313" key="2">
    <source>
        <dbReference type="EMBL" id="RXN92602.1"/>
    </source>
</evidence>
<sequence>MVMVNMFEAKSSLSRLVEDVESGRESEIIIARSGRPAARLVPITSQPPVERRIGVAKDKFVLPDSIDALNDAIAEMFHGKSE</sequence>
<dbReference type="EMBL" id="PYAL01000001">
    <property type="protein sequence ID" value="RXN92602.1"/>
    <property type="molecule type" value="Genomic_DNA"/>
</dbReference>
<dbReference type="AlphaFoldDB" id="A0A4Q1HNK3"/>
<dbReference type="RefSeq" id="WP_129148564.1">
    <property type="nucleotide sequence ID" value="NZ_JBHSDO010000006.1"/>
</dbReference>
<gene>
    <name evidence="2" type="ORF">C7R54_02260</name>
</gene>